<feature type="transmembrane region" description="Helical" evidence="1">
    <location>
        <begin position="67"/>
        <end position="88"/>
    </location>
</feature>
<accession>A0A4Q5LZG4</accession>
<feature type="transmembrane region" description="Helical" evidence="1">
    <location>
        <begin position="36"/>
        <end position="55"/>
    </location>
</feature>
<keyword evidence="1" id="KW-0812">Transmembrane</keyword>
<sequence>MTLFWIFWGIDAIVALIALYFFFIGLSDGSVSSFNIGMWVVLLIVLAALLLGTLALKSAGNLSLAKILAGLLAVPALLCLLFFLVVIVSGEKWN</sequence>
<gene>
    <name evidence="2" type="ORF">EWM59_12455</name>
</gene>
<dbReference type="AlphaFoldDB" id="A0A4Q5LZG4"/>
<dbReference type="EMBL" id="SEWF01000016">
    <property type="protein sequence ID" value="RYU95258.1"/>
    <property type="molecule type" value="Genomic_DNA"/>
</dbReference>
<evidence type="ECO:0000256" key="1">
    <source>
        <dbReference type="SAM" id="Phobius"/>
    </source>
</evidence>
<proteinExistence type="predicted"/>
<dbReference type="RefSeq" id="WP_130021307.1">
    <property type="nucleotide sequence ID" value="NZ_SEWF01000016.1"/>
</dbReference>
<name>A0A4Q5LZG4_9BACT</name>
<dbReference type="OrthoDB" id="961164at2"/>
<keyword evidence="1" id="KW-0472">Membrane</keyword>
<keyword evidence="1" id="KW-1133">Transmembrane helix</keyword>
<protein>
    <submittedName>
        <fullName evidence="2">Osmoprotectant transporter permease</fullName>
    </submittedName>
</protein>
<keyword evidence="3" id="KW-1185">Reference proteome</keyword>
<evidence type="ECO:0000313" key="3">
    <source>
        <dbReference type="Proteomes" id="UP000293162"/>
    </source>
</evidence>
<organism evidence="2 3">
    <name type="scientific">Emticicia agri</name>
    <dbReference type="NCBI Taxonomy" id="2492393"/>
    <lineage>
        <taxon>Bacteria</taxon>
        <taxon>Pseudomonadati</taxon>
        <taxon>Bacteroidota</taxon>
        <taxon>Cytophagia</taxon>
        <taxon>Cytophagales</taxon>
        <taxon>Leadbetterellaceae</taxon>
        <taxon>Emticicia</taxon>
    </lineage>
</organism>
<dbReference type="Proteomes" id="UP000293162">
    <property type="component" value="Unassembled WGS sequence"/>
</dbReference>
<comment type="caution">
    <text evidence="2">The sequence shown here is derived from an EMBL/GenBank/DDBJ whole genome shotgun (WGS) entry which is preliminary data.</text>
</comment>
<evidence type="ECO:0000313" key="2">
    <source>
        <dbReference type="EMBL" id="RYU95258.1"/>
    </source>
</evidence>
<reference evidence="2 3" key="1">
    <citation type="submission" date="2019-02" db="EMBL/GenBank/DDBJ databases">
        <title>Bacterial novel species Emticicia sp. 17J42-9 isolated from soil.</title>
        <authorList>
            <person name="Jung H.-Y."/>
        </authorList>
    </citation>
    <scope>NUCLEOTIDE SEQUENCE [LARGE SCALE GENOMIC DNA]</scope>
    <source>
        <strain evidence="2 3">17J42-9</strain>
    </source>
</reference>
<feature type="transmembrane region" description="Helical" evidence="1">
    <location>
        <begin position="6"/>
        <end position="24"/>
    </location>
</feature>